<feature type="domain" description="Cullin family profile" evidence="6">
    <location>
        <begin position="132"/>
        <end position="361"/>
    </location>
</feature>
<dbReference type="AlphaFoldDB" id="A0A8H7GPV0"/>
<dbReference type="GO" id="GO:0006511">
    <property type="term" value="P:ubiquitin-dependent protein catabolic process"/>
    <property type="evidence" value="ECO:0007669"/>
    <property type="project" value="InterPro"/>
</dbReference>
<dbReference type="SUPFAM" id="SSF74788">
    <property type="entry name" value="Cullin repeat-like"/>
    <property type="match status" value="1"/>
</dbReference>
<keyword evidence="3" id="KW-0832">Ubl conjugation</keyword>
<dbReference type="InterPro" id="IPR036390">
    <property type="entry name" value="WH_DNA-bd_sf"/>
</dbReference>
<dbReference type="GO" id="GO:0031625">
    <property type="term" value="F:ubiquitin protein ligase binding"/>
    <property type="evidence" value="ECO:0007669"/>
    <property type="project" value="InterPro"/>
</dbReference>
<keyword evidence="2" id="KW-1017">Isopeptide bond</keyword>
<dbReference type="Proteomes" id="UP000649328">
    <property type="component" value="Unassembled WGS sequence"/>
</dbReference>
<evidence type="ECO:0000256" key="2">
    <source>
        <dbReference type="ARBA" id="ARBA00022499"/>
    </source>
</evidence>
<evidence type="ECO:0000256" key="4">
    <source>
        <dbReference type="PROSITE-ProRule" id="PRU00330"/>
    </source>
</evidence>
<dbReference type="Gene3D" id="1.10.10.10">
    <property type="entry name" value="Winged helix-like DNA-binding domain superfamily/Winged helix DNA-binding domain"/>
    <property type="match status" value="1"/>
</dbReference>
<comment type="similarity">
    <text evidence="1 4 5">Belongs to the cullin family.</text>
</comment>
<dbReference type="SUPFAM" id="SSF46785">
    <property type="entry name" value="Winged helix' DNA-binding domain"/>
    <property type="match status" value="1"/>
</dbReference>
<comment type="caution">
    <text evidence="7">The sequence shown here is derived from an EMBL/GenBank/DDBJ whole genome shotgun (WGS) entry which is preliminary data.</text>
</comment>
<dbReference type="InterPro" id="IPR016157">
    <property type="entry name" value="Cullin_CS"/>
</dbReference>
<dbReference type="InterPro" id="IPR045093">
    <property type="entry name" value="Cullin"/>
</dbReference>
<dbReference type="Pfam" id="PF26557">
    <property type="entry name" value="Cullin_AB"/>
    <property type="match status" value="1"/>
</dbReference>
<evidence type="ECO:0000313" key="8">
    <source>
        <dbReference type="Proteomes" id="UP000649328"/>
    </source>
</evidence>
<dbReference type="InterPro" id="IPR001373">
    <property type="entry name" value="Cullin_N"/>
</dbReference>
<organism evidence="7 8">
    <name type="scientific">Metschnikowia pulcherrima</name>
    <dbReference type="NCBI Taxonomy" id="27326"/>
    <lineage>
        <taxon>Eukaryota</taxon>
        <taxon>Fungi</taxon>
        <taxon>Dikarya</taxon>
        <taxon>Ascomycota</taxon>
        <taxon>Saccharomycotina</taxon>
        <taxon>Pichiomycetes</taxon>
        <taxon>Metschnikowiaceae</taxon>
        <taxon>Metschnikowia</taxon>
    </lineage>
</organism>
<keyword evidence="8" id="KW-1185">Reference proteome</keyword>
<dbReference type="InterPro" id="IPR036317">
    <property type="entry name" value="Cullin_homology_sf"/>
</dbReference>
<name>A0A8H7GPV0_9ASCO</name>
<dbReference type="SMART" id="SM00884">
    <property type="entry name" value="Cullin_Nedd8"/>
    <property type="match status" value="1"/>
</dbReference>
<dbReference type="PANTHER" id="PTHR11932">
    <property type="entry name" value="CULLIN"/>
    <property type="match status" value="1"/>
</dbReference>
<dbReference type="InterPro" id="IPR016158">
    <property type="entry name" value="Cullin_homology"/>
</dbReference>
<accession>A0A8H7GPV0</accession>
<evidence type="ECO:0000256" key="1">
    <source>
        <dbReference type="ARBA" id="ARBA00006019"/>
    </source>
</evidence>
<gene>
    <name evidence="7" type="ORF">HF325_003935</name>
</gene>
<evidence type="ECO:0000256" key="3">
    <source>
        <dbReference type="ARBA" id="ARBA00022843"/>
    </source>
</evidence>
<dbReference type="InterPro" id="IPR059120">
    <property type="entry name" value="Cullin-like_AB"/>
</dbReference>
<dbReference type="SMART" id="SM00182">
    <property type="entry name" value="CULLIN"/>
    <property type="match status" value="1"/>
</dbReference>
<evidence type="ECO:0000259" key="6">
    <source>
        <dbReference type="PROSITE" id="PS50069"/>
    </source>
</evidence>
<dbReference type="FunFam" id="1.10.10.10:FF:000014">
    <property type="entry name" value="Cullin 1"/>
    <property type="match status" value="1"/>
</dbReference>
<dbReference type="InterPro" id="IPR016159">
    <property type="entry name" value="Cullin_repeat-like_dom_sf"/>
</dbReference>
<dbReference type="Gene3D" id="3.30.230.130">
    <property type="entry name" value="Cullin, Chain C, Domain 2"/>
    <property type="match status" value="1"/>
</dbReference>
<dbReference type="EMBL" id="JACBPP010000005">
    <property type="protein sequence ID" value="KAF8001434.1"/>
    <property type="molecule type" value="Genomic_DNA"/>
</dbReference>
<sequence length="488" mass="55995">MYEQFVKLLERNETVHILRMYTLLAKVPSTLQALANELELFIRAEAAQAIQDLKTASEAQEAQAEKPGRRPQLAVSPKAYIHTLVRVYEKFNDVVFNSFKKDPLFIKSLDSACRHFVNVNVIATPTPKAGSKSPELLAKYADAFLKATGKEADIENMTADNLVLILKYIEDKDVFENHYRRLLAKRLINSNTKSDELEEGILQKLQEGNSLEFTSKITKMFQDMKSSEDLKVRVRDIVGFDTAVGDFSPLILAQSMWPFVHNDDYNLKIAPELQRTIEVVEQEYGKKHNGRNLQWLWNHGKNEVKANLSRKGKPPFIFTVSNVQLMILLAFNDQATHTYSSLIEAVGVAQNVLDAHLLPFVKFKLIEQSPPAPQQMNHAQTTFTIVTEYKSKKLKVNFVSSIRNEQKQEETETDREIEESRKSYLSASIVRIMKARKTMKHNDLVNEVLLQAHSRFKAKLIDLKRAIEYLLDKEYIARREGDTFEYLA</sequence>
<proteinExistence type="inferred from homology"/>
<dbReference type="GO" id="GO:0031461">
    <property type="term" value="C:cullin-RING ubiquitin ligase complex"/>
    <property type="evidence" value="ECO:0007669"/>
    <property type="project" value="InterPro"/>
</dbReference>
<dbReference type="InterPro" id="IPR036388">
    <property type="entry name" value="WH-like_DNA-bd_sf"/>
</dbReference>
<dbReference type="PROSITE" id="PS01256">
    <property type="entry name" value="CULLIN_1"/>
    <property type="match status" value="1"/>
</dbReference>
<dbReference type="Pfam" id="PF00888">
    <property type="entry name" value="Cullin"/>
    <property type="match status" value="1"/>
</dbReference>
<dbReference type="InterPro" id="IPR019559">
    <property type="entry name" value="Cullin_neddylation_domain"/>
</dbReference>
<evidence type="ECO:0000256" key="5">
    <source>
        <dbReference type="RuleBase" id="RU003829"/>
    </source>
</evidence>
<dbReference type="OrthoDB" id="27073at2759"/>
<dbReference type="PROSITE" id="PS50069">
    <property type="entry name" value="CULLIN_2"/>
    <property type="match status" value="1"/>
</dbReference>
<dbReference type="SUPFAM" id="SSF75632">
    <property type="entry name" value="Cullin homology domain"/>
    <property type="match status" value="1"/>
</dbReference>
<dbReference type="Gene3D" id="1.20.1310.10">
    <property type="entry name" value="Cullin Repeats"/>
    <property type="match status" value="2"/>
</dbReference>
<dbReference type="Pfam" id="PF10557">
    <property type="entry name" value="Cullin_Nedd8"/>
    <property type="match status" value="1"/>
</dbReference>
<protein>
    <recommendedName>
        <fullName evidence="6">Cullin family profile domain-containing protein</fullName>
    </recommendedName>
</protein>
<evidence type="ECO:0000313" key="7">
    <source>
        <dbReference type="EMBL" id="KAF8001434.1"/>
    </source>
</evidence>
<reference evidence="7" key="1">
    <citation type="submission" date="2020-10" db="EMBL/GenBank/DDBJ databases">
        <title>The Whole-Genome Sequence of Metschnikowia persimmonesis, a Novel Endophytic Yeast Species Isolated from Medicinal Plant Diospyros kaki Thumb.</title>
        <authorList>
            <person name="Rahmat E."/>
            <person name="Kang Y."/>
        </authorList>
    </citation>
    <scope>NUCLEOTIDE SEQUENCE</scope>
    <source>
        <strain evidence="7">KIOM G15050</strain>
    </source>
</reference>